<dbReference type="AlphaFoldDB" id="A0A0E9PEH6"/>
<organism evidence="1">
    <name type="scientific">Anguilla anguilla</name>
    <name type="common">European freshwater eel</name>
    <name type="synonym">Muraena anguilla</name>
    <dbReference type="NCBI Taxonomy" id="7936"/>
    <lineage>
        <taxon>Eukaryota</taxon>
        <taxon>Metazoa</taxon>
        <taxon>Chordata</taxon>
        <taxon>Craniata</taxon>
        <taxon>Vertebrata</taxon>
        <taxon>Euteleostomi</taxon>
        <taxon>Actinopterygii</taxon>
        <taxon>Neopterygii</taxon>
        <taxon>Teleostei</taxon>
        <taxon>Anguilliformes</taxon>
        <taxon>Anguillidae</taxon>
        <taxon>Anguilla</taxon>
    </lineage>
</organism>
<sequence length="29" mass="3207">MLDENLLGSVFLCLTKKCGFQKGQFSGKN</sequence>
<name>A0A0E9PEH6_ANGAN</name>
<reference evidence="1" key="1">
    <citation type="submission" date="2014-11" db="EMBL/GenBank/DDBJ databases">
        <authorList>
            <person name="Amaro Gonzalez C."/>
        </authorList>
    </citation>
    <scope>NUCLEOTIDE SEQUENCE</scope>
</reference>
<evidence type="ECO:0000313" key="1">
    <source>
        <dbReference type="EMBL" id="JAH02480.1"/>
    </source>
</evidence>
<reference evidence="1" key="2">
    <citation type="journal article" date="2015" name="Fish Shellfish Immunol.">
        <title>Early steps in the European eel (Anguilla anguilla)-Vibrio vulnificus interaction in the gills: Role of the RtxA13 toxin.</title>
        <authorList>
            <person name="Callol A."/>
            <person name="Pajuelo D."/>
            <person name="Ebbesson L."/>
            <person name="Teles M."/>
            <person name="MacKenzie S."/>
            <person name="Amaro C."/>
        </authorList>
    </citation>
    <scope>NUCLEOTIDE SEQUENCE</scope>
</reference>
<protein>
    <submittedName>
        <fullName evidence="1">Uncharacterized protein</fullName>
    </submittedName>
</protein>
<proteinExistence type="predicted"/>
<dbReference type="EMBL" id="GBXM01106097">
    <property type="protein sequence ID" value="JAH02480.1"/>
    <property type="molecule type" value="Transcribed_RNA"/>
</dbReference>
<accession>A0A0E9PEH6</accession>